<dbReference type="Proteomes" id="UP000249134">
    <property type="component" value="Chromosome 1"/>
</dbReference>
<evidence type="ECO:0000256" key="2">
    <source>
        <dbReference type="ARBA" id="ARBA00001947"/>
    </source>
</evidence>
<evidence type="ECO:0000256" key="5">
    <source>
        <dbReference type="ARBA" id="ARBA00022801"/>
    </source>
</evidence>
<dbReference type="GO" id="GO:0046872">
    <property type="term" value="F:metal ion binding"/>
    <property type="evidence" value="ECO:0007669"/>
    <property type="project" value="UniProtKB-KW"/>
</dbReference>
<dbReference type="Pfam" id="PF01546">
    <property type="entry name" value="Peptidase_M20"/>
    <property type="match status" value="1"/>
</dbReference>
<comment type="cofactor">
    <cofactor evidence="2">
        <name>Zn(2+)</name>
        <dbReference type="ChEBI" id="CHEBI:29105"/>
    </cofactor>
</comment>
<keyword evidence="7" id="KW-0170">Cobalt</keyword>
<dbReference type="InterPro" id="IPR011650">
    <property type="entry name" value="Peptidase_M20_dimer"/>
</dbReference>
<keyword evidence="5 9" id="KW-0378">Hydrolase</keyword>
<dbReference type="InterPro" id="IPR050072">
    <property type="entry name" value="Peptidase_M20A"/>
</dbReference>
<sequence>MNVLDLLSDLVKIDSSTQEGANQAIDYCEGWLSGQNLRTKKFEIDGAKMLLAEIGESEKTIVLNGHVDVVPGKSEQFSPLMKNGKMYGRGTADMKAGVAAMMWVMTLLEKEQLHCKIMLQIVSDEETGSNCSRYLSDEGYRGDFVICGEPTQLGIGLQSKGVLYLDLIVKGKPAHGSRPWEGENAIIKAFHQYEKITQLPFASESSDMYEFPSIDLPIIEGGTVMNQVPDVCKISINIRFLPEQSHEEIIKQIESVVDGKIVITGMGEAIATKKNDPYVQALESACVKMKPEKDINVFGQHGSSDGKHFAKYGIPAVEFGPSGSDWHGDQENVILQSVDDYIDILIELAKSMERT</sequence>
<dbReference type="InterPro" id="IPR010182">
    <property type="entry name" value="ArgE/DapE"/>
</dbReference>
<dbReference type="InterPro" id="IPR002933">
    <property type="entry name" value="Peptidase_M20"/>
</dbReference>
<reference evidence="9 10" key="1">
    <citation type="submission" date="2018-06" db="EMBL/GenBank/DDBJ databases">
        <authorList>
            <consortium name="Pathogen Informatics"/>
            <person name="Doyle S."/>
        </authorList>
    </citation>
    <scope>NUCLEOTIDE SEQUENCE [LARGE SCALE GENOMIC DNA]</scope>
    <source>
        <strain evidence="9 10">NCTC4824</strain>
    </source>
</reference>
<keyword evidence="4" id="KW-0479">Metal-binding</keyword>
<dbReference type="InterPro" id="IPR036264">
    <property type="entry name" value="Bact_exopeptidase_dim_dom"/>
</dbReference>
<dbReference type="EC" id="3.5.1.16" evidence="9"/>
<dbReference type="SUPFAM" id="SSF55031">
    <property type="entry name" value="Bacterial exopeptidase dimerisation domain"/>
    <property type="match status" value="1"/>
</dbReference>
<comment type="cofactor">
    <cofactor evidence="1">
        <name>Co(2+)</name>
        <dbReference type="ChEBI" id="CHEBI:48828"/>
    </cofactor>
</comment>
<evidence type="ECO:0000313" key="9">
    <source>
        <dbReference type="EMBL" id="SQI63149.1"/>
    </source>
</evidence>
<dbReference type="GO" id="GO:0008777">
    <property type="term" value="F:acetylornithine deacetylase activity"/>
    <property type="evidence" value="ECO:0007669"/>
    <property type="project" value="UniProtKB-EC"/>
</dbReference>
<evidence type="ECO:0000313" key="10">
    <source>
        <dbReference type="Proteomes" id="UP000249134"/>
    </source>
</evidence>
<keyword evidence="6" id="KW-0862">Zinc</keyword>
<dbReference type="PANTHER" id="PTHR43808">
    <property type="entry name" value="ACETYLORNITHINE DEACETYLASE"/>
    <property type="match status" value="1"/>
</dbReference>
<feature type="domain" description="Peptidase M20 dimerisation" evidence="8">
    <location>
        <begin position="159"/>
        <end position="258"/>
    </location>
</feature>
<dbReference type="NCBIfam" id="TIGR01910">
    <property type="entry name" value="DapE-ArgE"/>
    <property type="match status" value="1"/>
</dbReference>
<comment type="similarity">
    <text evidence="3">Belongs to the peptidase M20A family.</text>
</comment>
<keyword evidence="10" id="KW-1185">Reference proteome</keyword>
<dbReference type="Gene3D" id="3.30.70.360">
    <property type="match status" value="1"/>
</dbReference>
<evidence type="ECO:0000259" key="8">
    <source>
        <dbReference type="Pfam" id="PF07687"/>
    </source>
</evidence>
<evidence type="ECO:0000256" key="3">
    <source>
        <dbReference type="ARBA" id="ARBA00006247"/>
    </source>
</evidence>
<evidence type="ECO:0000256" key="4">
    <source>
        <dbReference type="ARBA" id="ARBA00022723"/>
    </source>
</evidence>
<evidence type="ECO:0000256" key="1">
    <source>
        <dbReference type="ARBA" id="ARBA00001941"/>
    </source>
</evidence>
<dbReference type="SUPFAM" id="SSF53187">
    <property type="entry name" value="Zn-dependent exopeptidases"/>
    <property type="match status" value="1"/>
</dbReference>
<dbReference type="Pfam" id="PF07687">
    <property type="entry name" value="M20_dimer"/>
    <property type="match status" value="1"/>
</dbReference>
<dbReference type="RefSeq" id="WP_111703564.1">
    <property type="nucleotide sequence ID" value="NZ_CBCSGM010000004.1"/>
</dbReference>
<name>A0A2X4WJS5_LEDLE</name>
<organism evidence="9 10">
    <name type="scientific">Lederbergia lenta</name>
    <name type="common">Bacillus lentus</name>
    <dbReference type="NCBI Taxonomy" id="1467"/>
    <lineage>
        <taxon>Bacteria</taxon>
        <taxon>Bacillati</taxon>
        <taxon>Bacillota</taxon>
        <taxon>Bacilli</taxon>
        <taxon>Bacillales</taxon>
        <taxon>Bacillaceae</taxon>
        <taxon>Lederbergia</taxon>
    </lineage>
</organism>
<evidence type="ECO:0000256" key="6">
    <source>
        <dbReference type="ARBA" id="ARBA00022833"/>
    </source>
</evidence>
<accession>A0A2X4WJS5</accession>
<dbReference type="EMBL" id="LS483476">
    <property type="protein sequence ID" value="SQI63149.1"/>
    <property type="molecule type" value="Genomic_DNA"/>
</dbReference>
<dbReference type="KEGG" id="blen:NCTC4824_03944"/>
<proteinExistence type="inferred from homology"/>
<protein>
    <submittedName>
        <fullName evidence="9">Succinyl-diaminopimelate desuccinylase</fullName>
        <ecNumber evidence="9">3.5.1.16</ecNumber>
    </submittedName>
</protein>
<dbReference type="Gene3D" id="3.40.630.10">
    <property type="entry name" value="Zn peptidases"/>
    <property type="match status" value="1"/>
</dbReference>
<evidence type="ECO:0000256" key="7">
    <source>
        <dbReference type="ARBA" id="ARBA00023285"/>
    </source>
</evidence>
<gene>
    <name evidence="9" type="primary">argE_2</name>
    <name evidence="9" type="ORF">NCTC4824_03944</name>
</gene>
<dbReference type="STRING" id="1348624.GCA_001591545_02994"/>
<dbReference type="AlphaFoldDB" id="A0A2X4WJS5"/>